<keyword evidence="10" id="KW-0804">Transcription</keyword>
<dbReference type="GO" id="GO:0000785">
    <property type="term" value="C:chromatin"/>
    <property type="evidence" value="ECO:0007669"/>
    <property type="project" value="TreeGrafter"/>
</dbReference>
<evidence type="ECO:0000256" key="11">
    <source>
        <dbReference type="ARBA" id="ARBA00023242"/>
    </source>
</evidence>
<dbReference type="Gene3D" id="6.10.140.140">
    <property type="match status" value="1"/>
</dbReference>
<dbReference type="InterPro" id="IPR036051">
    <property type="entry name" value="KRAB_dom_sf"/>
</dbReference>
<accession>A0A8C5MKY1</accession>
<comment type="function">
    <text evidence="1">May be involved in transcriptional regulation.</text>
</comment>
<evidence type="ECO:0000256" key="4">
    <source>
        <dbReference type="ARBA" id="ARBA00022723"/>
    </source>
</evidence>
<dbReference type="Pfam" id="PF01352">
    <property type="entry name" value="KRAB"/>
    <property type="match status" value="1"/>
</dbReference>
<dbReference type="PROSITE" id="PS00028">
    <property type="entry name" value="ZINC_FINGER_C2H2_1"/>
    <property type="match status" value="10"/>
</dbReference>
<keyword evidence="6 12" id="KW-0863">Zinc-finger</keyword>
<protein>
    <recommendedName>
        <fullName evidence="14">C2H2-type domain-containing protein</fullName>
    </recommendedName>
</protein>
<feature type="domain" description="C2H2-type" evidence="14">
    <location>
        <begin position="536"/>
        <end position="563"/>
    </location>
</feature>
<dbReference type="FunFam" id="3.30.160.60:FF:002063">
    <property type="entry name" value="RB associated KRAB zinc finger"/>
    <property type="match status" value="1"/>
</dbReference>
<evidence type="ECO:0000256" key="3">
    <source>
        <dbReference type="ARBA" id="ARBA00006991"/>
    </source>
</evidence>
<dbReference type="Gene3D" id="3.30.160.60">
    <property type="entry name" value="Classic Zinc Finger"/>
    <property type="match status" value="10"/>
</dbReference>
<evidence type="ECO:0000256" key="13">
    <source>
        <dbReference type="SAM" id="MobiDB-lite"/>
    </source>
</evidence>
<sequence length="620" mass="70348">MEEDRNQVTEKILDITLEIISLLAGEDHMVVRRKSAECSVSCMCRDVSEGSCRIRSCSSVSAPRFPLRERHNEQKILELSNQIIRLLTGEVPIRCEDVTVYLSMEEWEYVERHKELYEDLMMEHHRPLCAAGEPGPEGFQKRLVLHQNREIKSETMNEPDDREKYHKFQKHHRKLDKSDTRQADPIPAWSPGAGLTDMDFCTKVNPPYTLRKIKEEPVSWEGGNVTQPDVSPPKYHAKMEYSSVRIKEEPDSCDEGNLRIIYVPEEHPQTEHKPPRVKEEKTESDDQADGDIRDPKRGNSSKLLYNPDKKMKVPSEMGKVAFTKSGPVAEDSGPGGEEHYPCSACGERFSKKSSLLAHQKTHTGGKAFQCSECGKCFARAKRLALHKRIHAEEKPFRCEDCGKSFTQKSDLIIHQRIHTGEKPYKCDECGKCFTTVSNLNAHKRTHTGEKPYKCNECGKCFSQASNLTAHKRIHTGEKTFICNECGKCFINASQLTKHQRVHTGGKPYKCNECGKGFTEASNLALHALVHTGEKRFVCSECGKGFMHAESLAIHKMIHTGEKPYKCNECGKGFTRFTQLVYHVRVHTGEKPYKCNDCGKSYTTSAYLAIHAKTHTGEKNT</sequence>
<dbReference type="Ensembl" id="ENSLLET00000015337.1">
    <property type="protein sequence ID" value="ENSLLEP00000014762.1"/>
    <property type="gene ID" value="ENSLLEG00000009312.1"/>
</dbReference>
<reference evidence="15" key="1">
    <citation type="submission" date="2025-08" db="UniProtKB">
        <authorList>
            <consortium name="Ensembl"/>
        </authorList>
    </citation>
    <scope>IDENTIFICATION</scope>
</reference>
<dbReference type="FunFam" id="3.30.160.60:FF:002331">
    <property type="entry name" value="Zinc finger protein 672"/>
    <property type="match status" value="1"/>
</dbReference>
<evidence type="ECO:0000256" key="6">
    <source>
        <dbReference type="ARBA" id="ARBA00022771"/>
    </source>
</evidence>
<organism evidence="15 16">
    <name type="scientific">Leptobrachium leishanense</name>
    <name type="common">Leishan spiny toad</name>
    <dbReference type="NCBI Taxonomy" id="445787"/>
    <lineage>
        <taxon>Eukaryota</taxon>
        <taxon>Metazoa</taxon>
        <taxon>Chordata</taxon>
        <taxon>Craniata</taxon>
        <taxon>Vertebrata</taxon>
        <taxon>Euteleostomi</taxon>
        <taxon>Amphibia</taxon>
        <taxon>Batrachia</taxon>
        <taxon>Anura</taxon>
        <taxon>Pelobatoidea</taxon>
        <taxon>Megophryidae</taxon>
        <taxon>Leptobrachium</taxon>
    </lineage>
</organism>
<dbReference type="FunFam" id="3.30.160.60:FF:001480">
    <property type="entry name" value="Si:cabz01071911.3"/>
    <property type="match status" value="1"/>
</dbReference>
<evidence type="ECO:0000256" key="5">
    <source>
        <dbReference type="ARBA" id="ARBA00022737"/>
    </source>
</evidence>
<feature type="domain" description="C2H2-type" evidence="14">
    <location>
        <begin position="396"/>
        <end position="423"/>
    </location>
</feature>
<evidence type="ECO:0000313" key="16">
    <source>
        <dbReference type="Proteomes" id="UP000694569"/>
    </source>
</evidence>
<evidence type="ECO:0000256" key="1">
    <source>
        <dbReference type="ARBA" id="ARBA00003767"/>
    </source>
</evidence>
<evidence type="ECO:0000259" key="14">
    <source>
        <dbReference type="PROSITE" id="PS50157"/>
    </source>
</evidence>
<dbReference type="PANTHER" id="PTHR14003">
    <property type="entry name" value="TRANSCRIPTIONAL REPRESSOR PROTEIN YY"/>
    <property type="match status" value="1"/>
</dbReference>
<feature type="domain" description="C2H2-type" evidence="14">
    <location>
        <begin position="592"/>
        <end position="619"/>
    </location>
</feature>
<feature type="region of interest" description="Disordered" evidence="13">
    <location>
        <begin position="262"/>
        <end position="308"/>
    </location>
</feature>
<reference evidence="15" key="2">
    <citation type="submission" date="2025-09" db="UniProtKB">
        <authorList>
            <consortium name="Ensembl"/>
        </authorList>
    </citation>
    <scope>IDENTIFICATION</scope>
</reference>
<feature type="compositionally biased region" description="Basic and acidic residues" evidence="13">
    <location>
        <begin position="264"/>
        <end position="281"/>
    </location>
</feature>
<dbReference type="GO" id="GO:0000978">
    <property type="term" value="F:RNA polymerase II cis-regulatory region sequence-specific DNA binding"/>
    <property type="evidence" value="ECO:0007669"/>
    <property type="project" value="TreeGrafter"/>
</dbReference>
<evidence type="ECO:0000256" key="7">
    <source>
        <dbReference type="ARBA" id="ARBA00022833"/>
    </source>
</evidence>
<dbReference type="FunFam" id="3.30.160.60:FF:000016">
    <property type="entry name" value="zinc finger protein 37 homolog"/>
    <property type="match status" value="1"/>
</dbReference>
<dbReference type="GO" id="GO:0005667">
    <property type="term" value="C:transcription regulator complex"/>
    <property type="evidence" value="ECO:0007669"/>
    <property type="project" value="TreeGrafter"/>
</dbReference>
<dbReference type="AlphaFoldDB" id="A0A8C5MKY1"/>
<dbReference type="GO" id="GO:0000981">
    <property type="term" value="F:DNA-binding transcription factor activity, RNA polymerase II-specific"/>
    <property type="evidence" value="ECO:0007669"/>
    <property type="project" value="TreeGrafter"/>
</dbReference>
<feature type="domain" description="C2H2-type" evidence="14">
    <location>
        <begin position="368"/>
        <end position="395"/>
    </location>
</feature>
<dbReference type="PANTHER" id="PTHR14003:SF23">
    <property type="entry name" value="ZINC FINGER PROTEIN 143"/>
    <property type="match status" value="1"/>
</dbReference>
<dbReference type="SUPFAM" id="SSF57667">
    <property type="entry name" value="beta-beta-alpha zinc fingers"/>
    <property type="match status" value="5"/>
</dbReference>
<evidence type="ECO:0000256" key="8">
    <source>
        <dbReference type="ARBA" id="ARBA00023015"/>
    </source>
</evidence>
<dbReference type="InterPro" id="IPR001909">
    <property type="entry name" value="KRAB"/>
</dbReference>
<feature type="domain" description="C2H2-type" evidence="14">
    <location>
        <begin position="452"/>
        <end position="479"/>
    </location>
</feature>
<dbReference type="FunFam" id="3.30.160.60:FF:000053">
    <property type="entry name" value="zinc finger protein 182 isoform X1"/>
    <property type="match status" value="1"/>
</dbReference>
<keyword evidence="4" id="KW-0479">Metal-binding</keyword>
<dbReference type="FunFam" id="3.30.160.60:FF:000812">
    <property type="entry name" value="zinc finger protein 23 isoform X2"/>
    <property type="match status" value="1"/>
</dbReference>
<dbReference type="FunFam" id="3.30.160.60:FF:000358">
    <property type="entry name" value="zinc finger protein 24"/>
    <property type="match status" value="1"/>
</dbReference>
<feature type="domain" description="C2H2-type" evidence="14">
    <location>
        <begin position="340"/>
        <end position="367"/>
    </location>
</feature>
<keyword evidence="8" id="KW-0805">Transcription regulation</keyword>
<dbReference type="InterPro" id="IPR013087">
    <property type="entry name" value="Znf_C2H2_type"/>
</dbReference>
<dbReference type="Pfam" id="PF00096">
    <property type="entry name" value="zf-C2H2"/>
    <property type="match status" value="10"/>
</dbReference>
<dbReference type="PROSITE" id="PS50157">
    <property type="entry name" value="ZINC_FINGER_C2H2_2"/>
    <property type="match status" value="10"/>
</dbReference>
<dbReference type="GO" id="GO:0008270">
    <property type="term" value="F:zinc ion binding"/>
    <property type="evidence" value="ECO:0007669"/>
    <property type="project" value="UniProtKB-KW"/>
</dbReference>
<dbReference type="FunFam" id="3.30.160.60:FF:000745">
    <property type="entry name" value="zinc finger protein 181 isoform X1"/>
    <property type="match status" value="1"/>
</dbReference>
<evidence type="ECO:0000256" key="12">
    <source>
        <dbReference type="PROSITE-ProRule" id="PRU00042"/>
    </source>
</evidence>
<evidence type="ECO:0000256" key="2">
    <source>
        <dbReference type="ARBA" id="ARBA00004123"/>
    </source>
</evidence>
<keyword evidence="5" id="KW-0677">Repeat</keyword>
<dbReference type="SUPFAM" id="SSF109640">
    <property type="entry name" value="KRAB domain (Kruppel-associated box)"/>
    <property type="match status" value="1"/>
</dbReference>
<proteinExistence type="inferred from homology"/>
<comment type="similarity">
    <text evidence="3">Belongs to the krueppel C2H2-type zinc-finger protein family.</text>
</comment>
<evidence type="ECO:0000256" key="10">
    <source>
        <dbReference type="ARBA" id="ARBA00023163"/>
    </source>
</evidence>
<evidence type="ECO:0000313" key="15">
    <source>
        <dbReference type="Ensembl" id="ENSLLEP00000014762.1"/>
    </source>
</evidence>
<dbReference type="CDD" id="cd07765">
    <property type="entry name" value="KRAB_A-box"/>
    <property type="match status" value="1"/>
</dbReference>
<keyword evidence="9" id="KW-0238">DNA-binding</keyword>
<keyword evidence="7" id="KW-0862">Zinc</keyword>
<dbReference type="SMART" id="SM00355">
    <property type="entry name" value="ZnF_C2H2"/>
    <property type="match status" value="10"/>
</dbReference>
<feature type="domain" description="C2H2-type" evidence="14">
    <location>
        <begin position="508"/>
        <end position="535"/>
    </location>
</feature>
<dbReference type="Proteomes" id="UP000694569">
    <property type="component" value="Unplaced"/>
</dbReference>
<name>A0A8C5MKY1_9ANUR</name>
<evidence type="ECO:0000256" key="9">
    <source>
        <dbReference type="ARBA" id="ARBA00023125"/>
    </source>
</evidence>
<dbReference type="GeneTree" id="ENSGT00940000154411"/>
<dbReference type="InterPro" id="IPR036236">
    <property type="entry name" value="Znf_C2H2_sf"/>
</dbReference>
<feature type="domain" description="C2H2-type" evidence="14">
    <location>
        <begin position="424"/>
        <end position="451"/>
    </location>
</feature>
<comment type="subcellular location">
    <subcellularLocation>
        <location evidence="2">Nucleus</location>
    </subcellularLocation>
</comment>
<keyword evidence="16" id="KW-1185">Reference proteome</keyword>
<dbReference type="FunFam" id="3.30.160.60:FF:000038">
    <property type="entry name" value="Zinc finger protein 624"/>
    <property type="match status" value="1"/>
</dbReference>
<feature type="domain" description="C2H2-type" evidence="14">
    <location>
        <begin position="480"/>
        <end position="507"/>
    </location>
</feature>
<dbReference type="FunFam" id="3.30.160.60:FF:002343">
    <property type="entry name" value="Zinc finger protein 33A"/>
    <property type="match status" value="1"/>
</dbReference>
<dbReference type="GO" id="GO:0031519">
    <property type="term" value="C:PcG protein complex"/>
    <property type="evidence" value="ECO:0007669"/>
    <property type="project" value="TreeGrafter"/>
</dbReference>
<keyword evidence="11" id="KW-0539">Nucleus</keyword>
<feature type="domain" description="C2H2-type" evidence="14">
    <location>
        <begin position="564"/>
        <end position="591"/>
    </location>
</feature>